<organism evidence="2">
    <name type="scientific">marine sediment metagenome</name>
    <dbReference type="NCBI Taxonomy" id="412755"/>
    <lineage>
        <taxon>unclassified sequences</taxon>
        <taxon>metagenomes</taxon>
        <taxon>ecological metagenomes</taxon>
    </lineage>
</organism>
<accession>X0X8N1</accession>
<evidence type="ECO:0000256" key="1">
    <source>
        <dbReference type="SAM" id="Phobius"/>
    </source>
</evidence>
<dbReference type="PROSITE" id="PS51257">
    <property type="entry name" value="PROKAR_LIPOPROTEIN"/>
    <property type="match status" value="1"/>
</dbReference>
<reference evidence="2" key="1">
    <citation type="journal article" date="2014" name="Front. Microbiol.">
        <title>High frequency of phylogenetically diverse reductive dehalogenase-homologous genes in deep subseafloor sedimentary metagenomes.</title>
        <authorList>
            <person name="Kawai M."/>
            <person name="Futagami T."/>
            <person name="Toyoda A."/>
            <person name="Takaki Y."/>
            <person name="Nishi S."/>
            <person name="Hori S."/>
            <person name="Arai W."/>
            <person name="Tsubouchi T."/>
            <person name="Morono Y."/>
            <person name="Uchiyama I."/>
            <person name="Ito T."/>
            <person name="Fujiyama A."/>
            <person name="Inagaki F."/>
            <person name="Takami H."/>
        </authorList>
    </citation>
    <scope>NUCLEOTIDE SEQUENCE</scope>
    <source>
        <strain evidence="2">Expedition CK06-06</strain>
    </source>
</reference>
<protein>
    <recommendedName>
        <fullName evidence="3">Polysaccharide biosynthesis protein</fullName>
    </recommendedName>
</protein>
<keyword evidence="1" id="KW-0472">Membrane</keyword>
<name>X0X8N1_9ZZZZ</name>
<sequence>MSKSRLIIKDAARFTIGSYIASACNFISAIAVRRILDPFFMGVYAELLLIFEYAKYNDLGVYDALDKEIPYHNGRKE</sequence>
<feature type="non-terminal residue" evidence="2">
    <location>
        <position position="77"/>
    </location>
</feature>
<keyword evidence="1" id="KW-0812">Transmembrane</keyword>
<feature type="transmembrane region" description="Helical" evidence="1">
    <location>
        <begin position="12"/>
        <end position="32"/>
    </location>
</feature>
<proteinExistence type="predicted"/>
<comment type="caution">
    <text evidence="2">The sequence shown here is derived from an EMBL/GenBank/DDBJ whole genome shotgun (WGS) entry which is preliminary data.</text>
</comment>
<evidence type="ECO:0000313" key="2">
    <source>
        <dbReference type="EMBL" id="GAG31787.1"/>
    </source>
</evidence>
<gene>
    <name evidence="2" type="ORF">S01H1_70221</name>
</gene>
<dbReference type="EMBL" id="BARS01046682">
    <property type="protein sequence ID" value="GAG31787.1"/>
    <property type="molecule type" value="Genomic_DNA"/>
</dbReference>
<evidence type="ECO:0008006" key="3">
    <source>
        <dbReference type="Google" id="ProtNLM"/>
    </source>
</evidence>
<keyword evidence="1" id="KW-1133">Transmembrane helix</keyword>
<dbReference type="AlphaFoldDB" id="X0X8N1"/>